<dbReference type="Gene3D" id="3.90.1720.10">
    <property type="entry name" value="endopeptidase domain like (from Nostoc punctiforme)"/>
    <property type="match status" value="1"/>
</dbReference>
<dbReference type="Gene3D" id="2.30.30.40">
    <property type="entry name" value="SH3 Domains"/>
    <property type="match status" value="1"/>
</dbReference>
<dbReference type="Pfam" id="PF08239">
    <property type="entry name" value="SH3_3"/>
    <property type="match status" value="1"/>
</dbReference>
<accession>A0A8S5RRD7</accession>
<evidence type="ECO:0000256" key="1">
    <source>
        <dbReference type="ARBA" id="ARBA00007553"/>
    </source>
</evidence>
<reference evidence="3" key="1">
    <citation type="journal article" date="2021" name="Proc. Natl. Acad. Sci. U.S.A.">
        <title>A Catalog of Tens of Thousands of Viruses from Human Metagenomes Reveals Hidden Associations with Chronic Diseases.</title>
        <authorList>
            <person name="Tisza M.J."/>
            <person name="Buck C.B."/>
        </authorList>
    </citation>
    <scope>NUCLEOTIDE SEQUENCE</scope>
    <source>
        <strain evidence="3">Ct5xZ3</strain>
    </source>
</reference>
<dbReference type="Pfam" id="PF25309">
    <property type="entry name" value="ELLD"/>
    <property type="match status" value="1"/>
</dbReference>
<organism evidence="3">
    <name type="scientific">Myoviridae sp. ct5xZ3</name>
    <dbReference type="NCBI Taxonomy" id="2827601"/>
    <lineage>
        <taxon>Viruses</taxon>
        <taxon>Duplodnaviria</taxon>
        <taxon>Heunggongvirae</taxon>
        <taxon>Uroviricota</taxon>
        <taxon>Caudoviricetes</taxon>
    </lineage>
</organism>
<dbReference type="InterPro" id="IPR057370">
    <property type="entry name" value="ELLD"/>
</dbReference>
<evidence type="ECO:0000313" key="3">
    <source>
        <dbReference type="EMBL" id="DAE92064.1"/>
    </source>
</evidence>
<evidence type="ECO:0000259" key="2">
    <source>
        <dbReference type="PROSITE" id="PS51781"/>
    </source>
</evidence>
<comment type="similarity">
    <text evidence="1">Belongs to the N-acetylmuramoyl-L-alanine amidase 2 family.</text>
</comment>
<protein>
    <submittedName>
        <fullName evidence="3">SH3 domain protein</fullName>
    </submittedName>
</protein>
<sequence length="263" mass="28252">MSLIIGSARIDENGHISGGKPGDQTGNEVSTQAYYVHSKGWYCLRPKKIAVANAIAEAMLQGCRNGNIGYCQGHRSNVIEQLRKAGRLAKISTKTEADCSSLVRACCIQAGFDPGNFNTANAVPTLKATDEFMDPIAVTSKTELFNGDVLVTKTKGHIVVVVSGNPRQAASQNSSSAASSSKVDDALHRDKSLSGKYTVTTGLNLRTGAGTEKKILTTMPKGSSVNCYGYYNTDKNGKKWLYITYNNGKKQFTGYASSAYLKR</sequence>
<name>A0A8S5RRD7_9CAUD</name>
<dbReference type="SMART" id="SM00287">
    <property type="entry name" value="SH3b"/>
    <property type="match status" value="1"/>
</dbReference>
<dbReference type="InterPro" id="IPR003646">
    <property type="entry name" value="SH3-like_bac-type"/>
</dbReference>
<feature type="domain" description="SH3b" evidence="2">
    <location>
        <begin position="194"/>
        <end position="263"/>
    </location>
</feature>
<proteinExistence type="inferred from homology"/>
<dbReference type="EMBL" id="BK057794">
    <property type="protein sequence ID" value="DAE92064.1"/>
    <property type="molecule type" value="Genomic_DNA"/>
</dbReference>
<dbReference type="PROSITE" id="PS51781">
    <property type="entry name" value="SH3B"/>
    <property type="match status" value="1"/>
</dbReference>